<gene>
    <name evidence="2" type="ORF">O181_044517</name>
</gene>
<dbReference type="AlphaFoldDB" id="A0A9Q3DML1"/>
<evidence type="ECO:0000313" key="3">
    <source>
        <dbReference type="Proteomes" id="UP000765509"/>
    </source>
</evidence>
<proteinExistence type="predicted"/>
<evidence type="ECO:0000313" key="2">
    <source>
        <dbReference type="EMBL" id="MBW0504802.1"/>
    </source>
</evidence>
<comment type="caution">
    <text evidence="2">The sequence shown here is derived from an EMBL/GenBank/DDBJ whole genome shotgun (WGS) entry which is preliminary data.</text>
</comment>
<name>A0A9Q3DML1_9BASI</name>
<organism evidence="2 3">
    <name type="scientific">Austropuccinia psidii MF-1</name>
    <dbReference type="NCBI Taxonomy" id="1389203"/>
    <lineage>
        <taxon>Eukaryota</taxon>
        <taxon>Fungi</taxon>
        <taxon>Dikarya</taxon>
        <taxon>Basidiomycota</taxon>
        <taxon>Pucciniomycotina</taxon>
        <taxon>Pucciniomycetes</taxon>
        <taxon>Pucciniales</taxon>
        <taxon>Sphaerophragmiaceae</taxon>
        <taxon>Austropuccinia</taxon>
    </lineage>
</organism>
<dbReference type="EMBL" id="AVOT02018142">
    <property type="protein sequence ID" value="MBW0504802.1"/>
    <property type="molecule type" value="Genomic_DNA"/>
</dbReference>
<keyword evidence="3" id="KW-1185">Reference proteome</keyword>
<sequence>MALSSPWAPMPQHMTSAYDCFMQEPYRAANRFASLKSDCSKFSEWLACLNRVISVAFNTEILVNDSPSSLNNQSPEENRVICHFIDASIPHEFALCVSITPSQLTVKAFFVAIKAHCSPGNRFEKLQLVCSMLTMLIENGSGAPRPNNADKLEGLLAQAACHTPTTLDQLVTTAILAKGDEKPTSTFVGQIILNTSTKTNKDNLQLSPFVYCVADPPATPTYPQRPRSPGPTQPWRQAMEVRRPPDHLVDKFGAACFHCGWADCPVTKGVANPNPRPPRPKTPEGRPPSALGSRYQCERVSQVQFMENHTADKVLIDSSASIHLSGSKKFATDLRTIHPFCIFFADSYLSITITKIAMLKIRVKGGVVVISDVPFSNKVLGTILSVGRLFFLYLVAWSSP</sequence>
<dbReference type="Proteomes" id="UP000765509">
    <property type="component" value="Unassembled WGS sequence"/>
</dbReference>
<accession>A0A9Q3DML1</accession>
<feature type="region of interest" description="Disordered" evidence="1">
    <location>
        <begin position="270"/>
        <end position="293"/>
    </location>
</feature>
<reference evidence="2" key="1">
    <citation type="submission" date="2021-03" db="EMBL/GenBank/DDBJ databases">
        <title>Draft genome sequence of rust myrtle Austropuccinia psidii MF-1, a brazilian biotype.</title>
        <authorList>
            <person name="Quecine M.C."/>
            <person name="Pachon D.M.R."/>
            <person name="Bonatelli M.L."/>
            <person name="Correr F.H."/>
            <person name="Franceschini L.M."/>
            <person name="Leite T.F."/>
            <person name="Margarido G.R.A."/>
            <person name="Almeida C.A."/>
            <person name="Ferrarezi J.A."/>
            <person name="Labate C.A."/>
        </authorList>
    </citation>
    <scope>NUCLEOTIDE SEQUENCE</scope>
    <source>
        <strain evidence="2">MF-1</strain>
    </source>
</reference>
<dbReference type="OrthoDB" id="2505547at2759"/>
<protein>
    <submittedName>
        <fullName evidence="2">Uncharacterized protein</fullName>
    </submittedName>
</protein>
<evidence type="ECO:0000256" key="1">
    <source>
        <dbReference type="SAM" id="MobiDB-lite"/>
    </source>
</evidence>